<gene>
    <name evidence="1" type="ORF">AG4045_024219</name>
</gene>
<keyword evidence="2" id="KW-1185">Reference proteome</keyword>
<name>A0A6L5B879_APIGR</name>
<dbReference type="Proteomes" id="UP000593563">
    <property type="component" value="Unassembled WGS sequence"/>
</dbReference>
<dbReference type="GO" id="GO:0033897">
    <property type="term" value="F:ribonuclease T2 activity"/>
    <property type="evidence" value="ECO:0007669"/>
    <property type="project" value="InterPro"/>
</dbReference>
<feature type="non-terminal residue" evidence="1">
    <location>
        <position position="1"/>
    </location>
</feature>
<dbReference type="EMBL" id="WRXP01002552">
    <property type="protein sequence ID" value="KAF1001780.1"/>
    <property type="molecule type" value="Genomic_DNA"/>
</dbReference>
<dbReference type="GO" id="GO:0003723">
    <property type="term" value="F:RNA binding"/>
    <property type="evidence" value="ECO:0007669"/>
    <property type="project" value="InterPro"/>
</dbReference>
<dbReference type="Gene3D" id="3.90.730.10">
    <property type="entry name" value="Ribonuclease T2-like"/>
    <property type="match status" value="1"/>
</dbReference>
<reference evidence="1" key="1">
    <citation type="submission" date="2020-01" db="EMBL/GenBank/DDBJ databases">
        <title>The Celery Genome Sequence Reveals Sequential Paleo-tetraploidization, Resistance Gene Elimination, Karyotype Evolution, and Functional Innovation in Apiales.</title>
        <authorList>
            <person name="Song X."/>
        </authorList>
    </citation>
    <scope>NUCLEOTIDE SEQUENCE</scope>
    <source>
        <tissue evidence="1">Leaf</tissue>
    </source>
</reference>
<dbReference type="AlphaFoldDB" id="A0A6L5B879"/>
<evidence type="ECO:0000313" key="1">
    <source>
        <dbReference type="EMBL" id="KAF1001780.1"/>
    </source>
</evidence>
<accession>A0A6L5B879</accession>
<evidence type="ECO:0000313" key="2">
    <source>
        <dbReference type="Proteomes" id="UP000593563"/>
    </source>
</evidence>
<proteinExistence type="predicted"/>
<organism evidence="1 2">
    <name type="scientific">Apium graveolens</name>
    <name type="common">Celery</name>
    <dbReference type="NCBI Taxonomy" id="4045"/>
    <lineage>
        <taxon>Eukaryota</taxon>
        <taxon>Viridiplantae</taxon>
        <taxon>Streptophyta</taxon>
        <taxon>Embryophyta</taxon>
        <taxon>Tracheophyta</taxon>
        <taxon>Spermatophyta</taxon>
        <taxon>Magnoliopsida</taxon>
        <taxon>eudicotyledons</taxon>
        <taxon>Gunneridae</taxon>
        <taxon>Pentapetalae</taxon>
        <taxon>asterids</taxon>
        <taxon>campanulids</taxon>
        <taxon>Apiales</taxon>
        <taxon>Apiaceae</taxon>
        <taxon>Apioideae</taxon>
        <taxon>apioid superclade</taxon>
        <taxon>Apieae</taxon>
        <taxon>Apium</taxon>
    </lineage>
</organism>
<dbReference type="InterPro" id="IPR036430">
    <property type="entry name" value="RNase_T2-like_sf"/>
</dbReference>
<comment type="caution">
    <text evidence="1">The sequence shown here is derived from an EMBL/GenBank/DDBJ whole genome shotgun (WGS) entry which is preliminary data.</text>
</comment>
<dbReference type="SUPFAM" id="SSF55895">
    <property type="entry name" value="Ribonuclease Rh-like"/>
    <property type="match status" value="1"/>
</dbReference>
<sequence length="260" mass="30929">RVDYIRQWRTINIGDNQLARNLHSFAYPNLPFLELEHNQMYDSISHELYESLITEFLRNLLSDYTFRIMQGTYRYWDLRLTCDYVYQSGKHEFRGLTMHGLWLSRISGSRVDNVSKKTHGDEWRANLKTAESLLDQLDPEVKSKMVLYWYSVRRTSESKKLWIEQMCKHGYLSCEYWEKAIEAAMPFLSSNGILNIMNVLKEEMFMGGNYTSQELQDALYKKTCRRIDLNFKRMNGKIYPAEFGLLHDSELNFIDYPSNE</sequence>
<protein>
    <submittedName>
        <fullName evidence="1">Uncharacterized protein</fullName>
    </submittedName>
</protein>